<dbReference type="SMART" id="SM00895">
    <property type="entry name" value="FCD"/>
    <property type="match status" value="1"/>
</dbReference>
<name>A0ABU3WXJ2_9NOCA</name>
<evidence type="ECO:0000259" key="4">
    <source>
        <dbReference type="PROSITE" id="PS50949"/>
    </source>
</evidence>
<dbReference type="PANTHER" id="PTHR43537:SF45">
    <property type="entry name" value="GNTR FAMILY REGULATORY PROTEIN"/>
    <property type="match status" value="1"/>
</dbReference>
<dbReference type="SMART" id="SM00345">
    <property type="entry name" value="HTH_GNTR"/>
    <property type="match status" value="1"/>
</dbReference>
<organism evidence="5 6">
    <name type="scientific">Rhodococcus zopfii</name>
    <dbReference type="NCBI Taxonomy" id="43772"/>
    <lineage>
        <taxon>Bacteria</taxon>
        <taxon>Bacillati</taxon>
        <taxon>Actinomycetota</taxon>
        <taxon>Actinomycetes</taxon>
        <taxon>Mycobacteriales</taxon>
        <taxon>Nocardiaceae</taxon>
        <taxon>Rhodococcus</taxon>
    </lineage>
</organism>
<keyword evidence="3" id="KW-0804">Transcription</keyword>
<evidence type="ECO:0000256" key="3">
    <source>
        <dbReference type="ARBA" id="ARBA00023163"/>
    </source>
</evidence>
<feature type="domain" description="HTH gntR-type" evidence="4">
    <location>
        <begin position="5"/>
        <end position="72"/>
    </location>
</feature>
<dbReference type="PANTHER" id="PTHR43537">
    <property type="entry name" value="TRANSCRIPTIONAL REGULATOR, GNTR FAMILY"/>
    <property type="match status" value="1"/>
</dbReference>
<evidence type="ECO:0000256" key="2">
    <source>
        <dbReference type="ARBA" id="ARBA00023125"/>
    </source>
</evidence>
<dbReference type="RefSeq" id="WP_072811887.1">
    <property type="nucleotide sequence ID" value="NZ_JAHWLX010000113.1"/>
</dbReference>
<keyword evidence="6" id="KW-1185">Reference proteome</keyword>
<comment type="caution">
    <text evidence="5">The sequence shown here is derived from an EMBL/GenBank/DDBJ whole genome shotgun (WGS) entry which is preliminary data.</text>
</comment>
<dbReference type="Pfam" id="PF00392">
    <property type="entry name" value="GntR"/>
    <property type="match status" value="1"/>
</dbReference>
<reference evidence="5 6" key="1">
    <citation type="submission" date="2019-10" db="EMBL/GenBank/DDBJ databases">
        <title>Draft Genome Assembly of Rhodococcus zopfii DSM44189.</title>
        <authorList>
            <person name="Sutton J.M."/>
            <person name="Akob D.M."/>
            <person name="Bushman T.J."/>
        </authorList>
    </citation>
    <scope>NUCLEOTIDE SEQUENCE [LARGE SCALE GENOMIC DNA]</scope>
    <source>
        <strain evidence="5 6">DSM 44189</strain>
    </source>
</reference>
<dbReference type="Gene3D" id="1.20.120.530">
    <property type="entry name" value="GntR ligand-binding domain-like"/>
    <property type="match status" value="1"/>
</dbReference>
<proteinExistence type="predicted"/>
<dbReference type="Pfam" id="PF07729">
    <property type="entry name" value="FCD"/>
    <property type="match status" value="1"/>
</dbReference>
<evidence type="ECO:0000313" key="6">
    <source>
        <dbReference type="Proteomes" id="UP001275440"/>
    </source>
</evidence>
<sequence>MIIQESLVSMAADGIRKMVIGGELRQGDKLNEPPLAERLGISRPPLREALRTLEAEGILEQTPRRGYRVVVLTDTDIEEIYSLRRSLEDFALTLIERHRTPEMFDELDAVMRRMRSAASAGDRPAVVQANVDFHVGVVAASGHRRLVHVYRTLMVQMQLSMATNVLTEERSSGDLLKGCERHERLLSSLRYDDPNAVRKAFDEHGELDYVGTAAAIDTKGERA</sequence>
<protein>
    <submittedName>
        <fullName evidence="5">GntR family transcriptional regulator</fullName>
    </submittedName>
</protein>
<dbReference type="CDD" id="cd07377">
    <property type="entry name" value="WHTH_GntR"/>
    <property type="match status" value="1"/>
</dbReference>
<accession>A0ABU3WXJ2</accession>
<dbReference type="Proteomes" id="UP001275440">
    <property type="component" value="Unassembled WGS sequence"/>
</dbReference>
<dbReference type="InterPro" id="IPR036390">
    <property type="entry name" value="WH_DNA-bd_sf"/>
</dbReference>
<dbReference type="InterPro" id="IPR011711">
    <property type="entry name" value="GntR_C"/>
</dbReference>
<dbReference type="PRINTS" id="PR00035">
    <property type="entry name" value="HTHGNTR"/>
</dbReference>
<dbReference type="InterPro" id="IPR000524">
    <property type="entry name" value="Tscrpt_reg_HTH_GntR"/>
</dbReference>
<dbReference type="PROSITE" id="PS50949">
    <property type="entry name" value="HTH_GNTR"/>
    <property type="match status" value="1"/>
</dbReference>
<dbReference type="SUPFAM" id="SSF48008">
    <property type="entry name" value="GntR ligand-binding domain-like"/>
    <property type="match status" value="1"/>
</dbReference>
<gene>
    <name evidence="5" type="ORF">F8M49_29225</name>
</gene>
<evidence type="ECO:0000256" key="1">
    <source>
        <dbReference type="ARBA" id="ARBA00023015"/>
    </source>
</evidence>
<dbReference type="InterPro" id="IPR036388">
    <property type="entry name" value="WH-like_DNA-bd_sf"/>
</dbReference>
<dbReference type="SUPFAM" id="SSF46785">
    <property type="entry name" value="Winged helix' DNA-binding domain"/>
    <property type="match status" value="1"/>
</dbReference>
<dbReference type="Gene3D" id="1.10.10.10">
    <property type="entry name" value="Winged helix-like DNA-binding domain superfamily/Winged helix DNA-binding domain"/>
    <property type="match status" value="1"/>
</dbReference>
<keyword evidence="1" id="KW-0805">Transcription regulation</keyword>
<dbReference type="InterPro" id="IPR008920">
    <property type="entry name" value="TF_FadR/GntR_C"/>
</dbReference>
<evidence type="ECO:0000313" key="5">
    <source>
        <dbReference type="EMBL" id="MDV2478477.1"/>
    </source>
</evidence>
<keyword evidence="2" id="KW-0238">DNA-binding</keyword>
<dbReference type="EMBL" id="WBMO01000005">
    <property type="protein sequence ID" value="MDV2478477.1"/>
    <property type="molecule type" value="Genomic_DNA"/>
</dbReference>